<accession>A0A5N7J0P8</accession>
<name>A0A5N7J0P8_9CLOT</name>
<protein>
    <recommendedName>
        <fullName evidence="1">DUF7716 domain-containing protein</fullName>
    </recommendedName>
</protein>
<sequence>MNKIVKLRDVLLNIKEFKWNDGLFVVRDEELVLNSRCAVLDPDDVEDDADEEPRFAIDNNLKYALNMQDVRGVVMNAYEQKSSCTENDLLEAFLYYYSNDAFRVLE</sequence>
<evidence type="ECO:0000259" key="1">
    <source>
        <dbReference type="Pfam" id="PF24832"/>
    </source>
</evidence>
<dbReference type="EMBL" id="SPSF01000024">
    <property type="protein sequence ID" value="MPQ62315.1"/>
    <property type="molecule type" value="Genomic_DNA"/>
</dbReference>
<comment type="caution">
    <text evidence="2">The sequence shown here is derived from an EMBL/GenBank/DDBJ whole genome shotgun (WGS) entry which is preliminary data.</text>
</comment>
<proteinExistence type="predicted"/>
<dbReference type="Proteomes" id="UP000342249">
    <property type="component" value="Unassembled WGS sequence"/>
</dbReference>
<evidence type="ECO:0000313" key="3">
    <source>
        <dbReference type="Proteomes" id="UP000342249"/>
    </source>
</evidence>
<evidence type="ECO:0000313" key="2">
    <source>
        <dbReference type="EMBL" id="MPQ62315.1"/>
    </source>
</evidence>
<dbReference type="AlphaFoldDB" id="A0A5N7J0P8"/>
<feature type="domain" description="DUF7716" evidence="1">
    <location>
        <begin position="5"/>
        <end position="102"/>
    </location>
</feature>
<organism evidence="2 3">
    <name type="scientific">Clostridium estertheticum</name>
    <dbReference type="NCBI Taxonomy" id="238834"/>
    <lineage>
        <taxon>Bacteria</taxon>
        <taxon>Bacillati</taxon>
        <taxon>Bacillota</taxon>
        <taxon>Clostridia</taxon>
        <taxon>Eubacteriales</taxon>
        <taxon>Clostridiaceae</taxon>
        <taxon>Clostridium</taxon>
    </lineage>
</organism>
<dbReference type="InterPro" id="IPR056133">
    <property type="entry name" value="DUF7716"/>
</dbReference>
<dbReference type="Pfam" id="PF24832">
    <property type="entry name" value="DUF7716"/>
    <property type="match status" value="1"/>
</dbReference>
<gene>
    <name evidence="2" type="ORF">E4V82_09345</name>
</gene>
<dbReference type="RefSeq" id="WP_152752124.1">
    <property type="nucleotide sequence ID" value="NZ_JAIZZU010000023.1"/>
</dbReference>
<reference evidence="2 3" key="1">
    <citation type="journal article" date="2019" name="Lett. Appl. Microbiol.">
        <title>A case of 'blown pack' spoilage of vacuum-packaged pork likely associated with Clostridium estertheticum in Canada.</title>
        <authorList>
            <person name="Zhang P."/>
            <person name="Ward P."/>
            <person name="McMullen L.M."/>
            <person name="Yang X."/>
        </authorList>
    </citation>
    <scope>NUCLEOTIDE SEQUENCE [LARGE SCALE GENOMIC DNA]</scope>
    <source>
        <strain evidence="2 3">MA19</strain>
    </source>
</reference>